<organism evidence="1 2">
    <name type="scientific">Microbacterium algeriense</name>
    <dbReference type="NCBI Taxonomy" id="2615184"/>
    <lineage>
        <taxon>Bacteria</taxon>
        <taxon>Bacillati</taxon>
        <taxon>Actinomycetota</taxon>
        <taxon>Actinomycetes</taxon>
        <taxon>Micrococcales</taxon>
        <taxon>Microbacteriaceae</taxon>
        <taxon>Microbacterium</taxon>
    </lineage>
</organism>
<gene>
    <name evidence="1" type="ORF">F6A08_16820</name>
</gene>
<keyword evidence="2" id="KW-1185">Reference proteome</keyword>
<comment type="caution">
    <text evidence="1">The sequence shown here is derived from an EMBL/GenBank/DDBJ whole genome shotgun (WGS) entry which is preliminary data.</text>
</comment>
<proteinExistence type="predicted"/>
<accession>A0ABQ6V3D1</accession>
<evidence type="ECO:0000313" key="1">
    <source>
        <dbReference type="EMBL" id="KAB1862663.1"/>
    </source>
</evidence>
<reference evidence="2" key="1">
    <citation type="submission" date="2019-09" db="EMBL/GenBank/DDBJ databases">
        <title>Whole genome sequencing of Microbacterium maritypicum.</title>
        <authorList>
            <person name="Lenchi N."/>
        </authorList>
    </citation>
    <scope>NUCLEOTIDE SEQUENCE [LARGE SCALE GENOMIC DNA]</scope>
    <source>
        <strain evidence="2">G1</strain>
    </source>
</reference>
<name>A0ABQ6V3D1_9MICO</name>
<protein>
    <submittedName>
        <fullName evidence="1">Uncharacterized protein</fullName>
    </submittedName>
</protein>
<evidence type="ECO:0000313" key="2">
    <source>
        <dbReference type="Proteomes" id="UP000478836"/>
    </source>
</evidence>
<dbReference type="EMBL" id="WAAO01000003">
    <property type="protein sequence ID" value="KAB1862663.1"/>
    <property type="molecule type" value="Genomic_DNA"/>
</dbReference>
<sequence length="151" mass="16332">MAQTVLMTDPHLLGPGLLPTPFTAAEIRDATGAGTTVHLLLEGPDGPLGEHVNRFHDTDDEGATLDRWAVDDPKAVVSNRVTWVELQSHAAFDAETTSVSTVALSTPLGDLTCRRYDTADGVFWFSIDHPGMPVQHESDGLRTTVLSIERD</sequence>
<dbReference type="Proteomes" id="UP000478836">
    <property type="component" value="Unassembled WGS sequence"/>
</dbReference>